<dbReference type="RefSeq" id="WP_198415380.1">
    <property type="nucleotide sequence ID" value="NZ_AP021884.1"/>
</dbReference>
<evidence type="ECO:0000256" key="1">
    <source>
        <dbReference type="ARBA" id="ARBA00010641"/>
    </source>
</evidence>
<feature type="domain" description="RNA polymerase sigma factor 70 region 4 type 2" evidence="6">
    <location>
        <begin position="149"/>
        <end position="197"/>
    </location>
</feature>
<dbReference type="EMBL" id="BKAD01000005">
    <property type="protein sequence ID" value="GEP29483.1"/>
    <property type="molecule type" value="Genomic_DNA"/>
</dbReference>
<evidence type="ECO:0000313" key="8">
    <source>
        <dbReference type="Proteomes" id="UP000321337"/>
    </source>
</evidence>
<dbReference type="NCBIfam" id="TIGR02937">
    <property type="entry name" value="sigma70-ECF"/>
    <property type="match status" value="1"/>
</dbReference>
<dbReference type="InterPro" id="IPR014284">
    <property type="entry name" value="RNA_pol_sigma-70_dom"/>
</dbReference>
<evidence type="ECO:0000259" key="5">
    <source>
        <dbReference type="Pfam" id="PF04542"/>
    </source>
</evidence>
<gene>
    <name evidence="7" type="ORF">TPL01_06210</name>
</gene>
<dbReference type="InterPro" id="IPR013249">
    <property type="entry name" value="RNA_pol_sigma70_r4_t2"/>
</dbReference>
<dbReference type="AlphaFoldDB" id="A0A512L4S6"/>
<dbReference type="SUPFAM" id="SSF88659">
    <property type="entry name" value="Sigma3 and sigma4 domains of RNA polymerase sigma factors"/>
    <property type="match status" value="1"/>
</dbReference>
<dbReference type="PANTHER" id="PTHR43133">
    <property type="entry name" value="RNA POLYMERASE ECF-TYPE SIGMA FACTO"/>
    <property type="match status" value="1"/>
</dbReference>
<keyword evidence="2" id="KW-0805">Transcription regulation</keyword>
<organism evidence="7 8">
    <name type="scientific">Sulfuriferula plumbiphila</name>
    <dbReference type="NCBI Taxonomy" id="171865"/>
    <lineage>
        <taxon>Bacteria</taxon>
        <taxon>Pseudomonadati</taxon>
        <taxon>Pseudomonadota</taxon>
        <taxon>Betaproteobacteria</taxon>
        <taxon>Nitrosomonadales</taxon>
        <taxon>Sulfuricellaceae</taxon>
        <taxon>Sulfuriferula</taxon>
    </lineage>
</organism>
<dbReference type="Gene3D" id="1.10.10.10">
    <property type="entry name" value="Winged helix-like DNA-binding domain superfamily/Winged helix DNA-binding domain"/>
    <property type="match status" value="1"/>
</dbReference>
<name>A0A512L4S6_9PROT</name>
<comment type="caution">
    <text evidence="7">The sequence shown here is derived from an EMBL/GenBank/DDBJ whole genome shotgun (WGS) entry which is preliminary data.</text>
</comment>
<protein>
    <submittedName>
        <fullName evidence="7">RNA polymerase sigma factor</fullName>
    </submittedName>
</protein>
<dbReference type="PANTHER" id="PTHR43133:SF62">
    <property type="entry name" value="RNA POLYMERASE SIGMA FACTOR SIGZ"/>
    <property type="match status" value="1"/>
</dbReference>
<dbReference type="Pfam" id="PF08281">
    <property type="entry name" value="Sigma70_r4_2"/>
    <property type="match status" value="1"/>
</dbReference>
<dbReference type="Gene3D" id="1.10.1740.10">
    <property type="match status" value="1"/>
</dbReference>
<evidence type="ECO:0000256" key="3">
    <source>
        <dbReference type="ARBA" id="ARBA00023082"/>
    </source>
</evidence>
<evidence type="ECO:0000256" key="2">
    <source>
        <dbReference type="ARBA" id="ARBA00023015"/>
    </source>
</evidence>
<comment type="similarity">
    <text evidence="1">Belongs to the sigma-70 factor family. ECF subfamily.</text>
</comment>
<dbReference type="GO" id="GO:0016987">
    <property type="term" value="F:sigma factor activity"/>
    <property type="evidence" value="ECO:0007669"/>
    <property type="project" value="UniProtKB-KW"/>
</dbReference>
<sequence length="210" mass="24184">MNIKFLPCTLFTIATNITDPNHMLPPSAEDPLINLLSRCALRDQQAFERLYRVTSAKLFAVALRIVRRQDWAEEVLQEAFVNIWHHAPGYVSGKAAPLTWMTHIVRNRALDWLRRPQREDAADEDAEETWKDESASLFERLEQSRDATALNDCMGRIEARLRQTIALAFWHGLTHSELAQHMQQPIGTVKTWIRRGMGAIKKCLEDSHEV</sequence>
<dbReference type="InterPro" id="IPR013324">
    <property type="entry name" value="RNA_pol_sigma_r3/r4-like"/>
</dbReference>
<feature type="domain" description="RNA polymerase sigma-70 region 2" evidence="5">
    <location>
        <begin position="51"/>
        <end position="118"/>
    </location>
</feature>
<evidence type="ECO:0000313" key="7">
    <source>
        <dbReference type="EMBL" id="GEP29483.1"/>
    </source>
</evidence>
<dbReference type="Proteomes" id="UP000321337">
    <property type="component" value="Unassembled WGS sequence"/>
</dbReference>
<evidence type="ECO:0000256" key="4">
    <source>
        <dbReference type="ARBA" id="ARBA00023163"/>
    </source>
</evidence>
<dbReference type="SUPFAM" id="SSF88946">
    <property type="entry name" value="Sigma2 domain of RNA polymerase sigma factors"/>
    <property type="match status" value="1"/>
</dbReference>
<dbReference type="InterPro" id="IPR013325">
    <property type="entry name" value="RNA_pol_sigma_r2"/>
</dbReference>
<proteinExistence type="inferred from homology"/>
<dbReference type="InterPro" id="IPR007627">
    <property type="entry name" value="RNA_pol_sigma70_r2"/>
</dbReference>
<dbReference type="Pfam" id="PF04542">
    <property type="entry name" value="Sigma70_r2"/>
    <property type="match status" value="1"/>
</dbReference>
<dbReference type="InterPro" id="IPR036388">
    <property type="entry name" value="WH-like_DNA-bd_sf"/>
</dbReference>
<keyword evidence="8" id="KW-1185">Reference proteome</keyword>
<dbReference type="GO" id="GO:0003677">
    <property type="term" value="F:DNA binding"/>
    <property type="evidence" value="ECO:0007669"/>
    <property type="project" value="InterPro"/>
</dbReference>
<reference evidence="7 8" key="1">
    <citation type="submission" date="2019-07" db="EMBL/GenBank/DDBJ databases">
        <title>Whole genome shotgun sequence of Thiobacillus plumbophilus NBRC 107929.</title>
        <authorList>
            <person name="Hosoyama A."/>
            <person name="Uohara A."/>
            <person name="Ohji S."/>
            <person name="Ichikawa N."/>
        </authorList>
    </citation>
    <scope>NUCLEOTIDE SEQUENCE [LARGE SCALE GENOMIC DNA]</scope>
    <source>
        <strain evidence="7 8">NBRC 107929</strain>
    </source>
</reference>
<keyword evidence="4" id="KW-0804">Transcription</keyword>
<dbReference type="GO" id="GO:0006352">
    <property type="term" value="P:DNA-templated transcription initiation"/>
    <property type="evidence" value="ECO:0007669"/>
    <property type="project" value="InterPro"/>
</dbReference>
<accession>A0A512L4S6</accession>
<dbReference type="InterPro" id="IPR039425">
    <property type="entry name" value="RNA_pol_sigma-70-like"/>
</dbReference>
<evidence type="ECO:0000259" key="6">
    <source>
        <dbReference type="Pfam" id="PF08281"/>
    </source>
</evidence>
<keyword evidence="3" id="KW-0731">Sigma factor</keyword>